<dbReference type="PANTHER" id="PTHR45661:SF3">
    <property type="entry name" value="IG-LIKE DOMAIN-CONTAINING PROTEIN"/>
    <property type="match status" value="1"/>
</dbReference>
<dbReference type="Proteomes" id="UP000824094">
    <property type="component" value="Unassembled WGS sequence"/>
</dbReference>
<dbReference type="AlphaFoldDB" id="A0A9D1MI78"/>
<evidence type="ECO:0000313" key="2">
    <source>
        <dbReference type="Proteomes" id="UP000824094"/>
    </source>
</evidence>
<dbReference type="Gene3D" id="3.80.10.10">
    <property type="entry name" value="Ribonuclease Inhibitor"/>
    <property type="match status" value="1"/>
</dbReference>
<protein>
    <submittedName>
        <fullName evidence="1">Leucine-rich repeat domain-containing protein</fullName>
    </submittedName>
</protein>
<sequence>FKSTYLTELTISESLKSIGAEAFRNSKLRDLTIPDSLESLGEKAFAAGEFTSATVPVKFIYNIFSWLEHAAALQTLTVTGTGTIGHDPDGIAVSAPLDEYGYIETVIIADTVTGIGEAAFAGLSKLKTVTIGDGVKTIGDNAFGLDGKGCYMLETVNIGSGVKSIGECIFAGWHTEQHATGKLTVNYAGGKIDWNQKVSKRSNWHFDVKTNLVMNYNVK</sequence>
<dbReference type="PANTHER" id="PTHR45661">
    <property type="entry name" value="SURFACE ANTIGEN"/>
    <property type="match status" value="1"/>
</dbReference>
<dbReference type="Pfam" id="PF13306">
    <property type="entry name" value="LRR_5"/>
    <property type="match status" value="2"/>
</dbReference>
<dbReference type="EMBL" id="DVNF01000141">
    <property type="protein sequence ID" value="HIU60675.1"/>
    <property type="molecule type" value="Genomic_DNA"/>
</dbReference>
<name>A0A9D1MI78_9FIRM</name>
<dbReference type="InterPro" id="IPR032675">
    <property type="entry name" value="LRR_dom_sf"/>
</dbReference>
<dbReference type="InterPro" id="IPR026906">
    <property type="entry name" value="LRR_5"/>
</dbReference>
<gene>
    <name evidence="1" type="ORF">IAB05_04730</name>
</gene>
<reference evidence="1" key="1">
    <citation type="submission" date="2020-10" db="EMBL/GenBank/DDBJ databases">
        <authorList>
            <person name="Gilroy R."/>
        </authorList>
    </citation>
    <scope>NUCLEOTIDE SEQUENCE</scope>
    <source>
        <strain evidence="1">18911</strain>
    </source>
</reference>
<dbReference type="InterPro" id="IPR053139">
    <property type="entry name" value="Surface_bspA-like"/>
</dbReference>
<reference evidence="1" key="2">
    <citation type="journal article" date="2021" name="PeerJ">
        <title>Extensive microbial diversity within the chicken gut microbiome revealed by metagenomics and culture.</title>
        <authorList>
            <person name="Gilroy R."/>
            <person name="Ravi A."/>
            <person name="Getino M."/>
            <person name="Pursley I."/>
            <person name="Horton D.L."/>
            <person name="Alikhan N.F."/>
            <person name="Baker D."/>
            <person name="Gharbi K."/>
            <person name="Hall N."/>
            <person name="Watson M."/>
            <person name="Adriaenssens E.M."/>
            <person name="Foster-Nyarko E."/>
            <person name="Jarju S."/>
            <person name="Secka A."/>
            <person name="Antonio M."/>
            <person name="Oren A."/>
            <person name="Chaudhuri R.R."/>
            <person name="La Ragione R."/>
            <person name="Hildebrand F."/>
            <person name="Pallen M.J."/>
        </authorList>
    </citation>
    <scope>NUCLEOTIDE SEQUENCE</scope>
    <source>
        <strain evidence="1">18911</strain>
    </source>
</reference>
<comment type="caution">
    <text evidence="1">The sequence shown here is derived from an EMBL/GenBank/DDBJ whole genome shotgun (WGS) entry which is preliminary data.</text>
</comment>
<organism evidence="1 2">
    <name type="scientific">Candidatus Stercoripulliclostridium merdigallinarum</name>
    <dbReference type="NCBI Taxonomy" id="2840951"/>
    <lineage>
        <taxon>Bacteria</taxon>
        <taxon>Bacillati</taxon>
        <taxon>Bacillota</taxon>
        <taxon>Clostridia</taxon>
        <taxon>Eubacteriales</taxon>
        <taxon>Candidatus Stercoripulliclostridium</taxon>
    </lineage>
</organism>
<evidence type="ECO:0000313" key="1">
    <source>
        <dbReference type="EMBL" id="HIU60675.1"/>
    </source>
</evidence>
<proteinExistence type="predicted"/>
<feature type="non-terminal residue" evidence="1">
    <location>
        <position position="1"/>
    </location>
</feature>
<accession>A0A9D1MI78</accession>